<dbReference type="InterPro" id="IPR002220">
    <property type="entry name" value="DapA-like"/>
</dbReference>
<feature type="active site" description="Schiff-base intermediate with substrate" evidence="5">
    <location>
        <position position="164"/>
    </location>
</feature>
<dbReference type="Pfam" id="PF00701">
    <property type="entry name" value="DHDPS"/>
    <property type="match status" value="1"/>
</dbReference>
<dbReference type="EMBL" id="VCKY01000103">
    <property type="protein sequence ID" value="TMR15077.1"/>
    <property type="molecule type" value="Genomic_DNA"/>
</dbReference>
<accession>A0A5S4FBJ9</accession>
<dbReference type="Proteomes" id="UP000309128">
    <property type="component" value="Unassembled WGS sequence"/>
</dbReference>
<dbReference type="OrthoDB" id="4160798at2"/>
<gene>
    <name evidence="6" type="ORF">ETD86_27690</name>
</gene>
<dbReference type="RefSeq" id="WP_138669088.1">
    <property type="nucleotide sequence ID" value="NZ_VCKY01000103.1"/>
</dbReference>
<proteinExistence type="inferred from homology"/>
<dbReference type="PROSITE" id="PS00666">
    <property type="entry name" value="DHDPS_2"/>
    <property type="match status" value="1"/>
</dbReference>
<name>A0A5S4FBJ9_9ACTN</name>
<dbReference type="GO" id="GO:0044281">
    <property type="term" value="P:small molecule metabolic process"/>
    <property type="evidence" value="ECO:0007669"/>
    <property type="project" value="UniProtKB-ARBA"/>
</dbReference>
<evidence type="ECO:0000256" key="3">
    <source>
        <dbReference type="ARBA" id="ARBA00023270"/>
    </source>
</evidence>
<evidence type="ECO:0000256" key="2">
    <source>
        <dbReference type="ARBA" id="ARBA00023239"/>
    </source>
</evidence>
<evidence type="ECO:0000313" key="7">
    <source>
        <dbReference type="Proteomes" id="UP000309128"/>
    </source>
</evidence>
<protein>
    <submittedName>
        <fullName evidence="6">Dihydrodipicolinate synthase family protein</fullName>
    </submittedName>
</protein>
<dbReference type="SUPFAM" id="SSF51569">
    <property type="entry name" value="Aldolase"/>
    <property type="match status" value="1"/>
</dbReference>
<dbReference type="PRINTS" id="PR00146">
    <property type="entry name" value="DHPICSNTHASE"/>
</dbReference>
<dbReference type="PANTHER" id="PTHR12128">
    <property type="entry name" value="DIHYDRODIPICOLINATE SYNTHASE"/>
    <property type="match status" value="1"/>
</dbReference>
<dbReference type="Gene3D" id="3.20.20.70">
    <property type="entry name" value="Aldolase class I"/>
    <property type="match status" value="1"/>
</dbReference>
<sequence length="303" mass="31547">MMSASGVIVPAVTPIGESGRPDLAAGLRYFGALAAAGITKIMLLGTNGEGPLHQTAEIGAFLGDAIDHWRRLVPDGAVIVNVSAAGTRESLSRAEIAAEAGCDAVALSPPCYFHHDERDIIEHYRATSTAAVPVIAYNIPRYAPPFSKGSIAAVADMEHIVGVKDSSGETDILRQWLEVKSDRPDFGVNQGAEGTMLGALAAGADGITPGIANIAPRVALELVAAYRAGDQERAALAQKRVIRLLGVHRIRAGVPVVKATLAMRGLCRAAVAPPLRTLDDGELAALREFLTGIEPELIGAADG</sequence>
<dbReference type="InterPro" id="IPR013785">
    <property type="entry name" value="Aldolase_TIM"/>
</dbReference>
<keyword evidence="7" id="KW-1185">Reference proteome</keyword>
<dbReference type="CDD" id="cd00408">
    <property type="entry name" value="DHDPS-like"/>
    <property type="match status" value="1"/>
</dbReference>
<evidence type="ECO:0000313" key="6">
    <source>
        <dbReference type="EMBL" id="TMR15077.1"/>
    </source>
</evidence>
<dbReference type="InterPro" id="IPR020625">
    <property type="entry name" value="Schiff_base-form_aldolases_AS"/>
</dbReference>
<dbReference type="PANTHER" id="PTHR12128:SF66">
    <property type="entry name" value="4-HYDROXY-2-OXOGLUTARATE ALDOLASE, MITOCHONDRIAL"/>
    <property type="match status" value="1"/>
</dbReference>
<evidence type="ECO:0000256" key="1">
    <source>
        <dbReference type="ARBA" id="ARBA00007592"/>
    </source>
</evidence>
<dbReference type="PIRSF" id="PIRSF001365">
    <property type="entry name" value="DHDPS"/>
    <property type="match status" value="1"/>
</dbReference>
<organism evidence="6 7">
    <name type="scientific">Nonomuraea turkmeniaca</name>
    <dbReference type="NCBI Taxonomy" id="103838"/>
    <lineage>
        <taxon>Bacteria</taxon>
        <taxon>Bacillati</taxon>
        <taxon>Actinomycetota</taxon>
        <taxon>Actinomycetes</taxon>
        <taxon>Streptosporangiales</taxon>
        <taxon>Streptosporangiaceae</taxon>
        <taxon>Nonomuraea</taxon>
    </lineage>
</organism>
<evidence type="ECO:0000256" key="5">
    <source>
        <dbReference type="PIRSR" id="PIRSR001365-1"/>
    </source>
</evidence>
<feature type="active site" description="Proton donor/acceptor" evidence="5">
    <location>
        <position position="137"/>
    </location>
</feature>
<comment type="similarity">
    <text evidence="1 4">Belongs to the DapA family.</text>
</comment>
<dbReference type="AlphaFoldDB" id="A0A5S4FBJ9"/>
<reference evidence="6 7" key="1">
    <citation type="submission" date="2019-05" db="EMBL/GenBank/DDBJ databases">
        <title>Draft genome sequence of Nonomuraea turkmeniaca DSM 43926.</title>
        <authorList>
            <person name="Saricaoglu S."/>
            <person name="Isik K."/>
        </authorList>
    </citation>
    <scope>NUCLEOTIDE SEQUENCE [LARGE SCALE GENOMIC DNA]</scope>
    <source>
        <strain evidence="6 7">DSM 43926</strain>
    </source>
</reference>
<comment type="caution">
    <text evidence="6">The sequence shown here is derived from an EMBL/GenBank/DDBJ whole genome shotgun (WGS) entry which is preliminary data.</text>
</comment>
<keyword evidence="2 4" id="KW-0456">Lyase</keyword>
<evidence type="ECO:0000256" key="4">
    <source>
        <dbReference type="PIRNR" id="PIRNR001365"/>
    </source>
</evidence>
<keyword evidence="3" id="KW-0704">Schiff base</keyword>
<dbReference type="GO" id="GO:0008840">
    <property type="term" value="F:4-hydroxy-tetrahydrodipicolinate synthase activity"/>
    <property type="evidence" value="ECO:0007669"/>
    <property type="project" value="TreeGrafter"/>
</dbReference>
<dbReference type="SMART" id="SM01130">
    <property type="entry name" value="DHDPS"/>
    <property type="match status" value="1"/>
</dbReference>